<keyword evidence="2" id="KW-1185">Reference proteome</keyword>
<evidence type="ECO:0000313" key="1">
    <source>
        <dbReference type="EMBL" id="KMW57646.1"/>
    </source>
</evidence>
<evidence type="ECO:0000313" key="2">
    <source>
        <dbReference type="Proteomes" id="UP000037178"/>
    </source>
</evidence>
<accession>A0A0J9E4F5</accession>
<dbReference type="EMBL" id="LFTY01000002">
    <property type="protein sequence ID" value="KMW57646.1"/>
    <property type="molecule type" value="Genomic_DNA"/>
</dbReference>
<proteinExistence type="predicted"/>
<protein>
    <submittedName>
        <fullName evidence="1">S-adenosylmethionine:diacylglycerol 3-amino-3-carboxypropyl transferase</fullName>
    </submittedName>
</protein>
<dbReference type="Pfam" id="PF11899">
    <property type="entry name" value="DUF3419"/>
    <property type="match status" value="1"/>
</dbReference>
<dbReference type="PANTHER" id="PTHR47473:SF1">
    <property type="entry name" value="METHYLTRANSFERASE DOMAIN-CONTAINING PROTEIN"/>
    <property type="match status" value="1"/>
</dbReference>
<organism evidence="1 2">
    <name type="scientific">Candidatus Rhodobacter oscarellae</name>
    <dbReference type="NCBI Taxonomy" id="1675527"/>
    <lineage>
        <taxon>Bacteria</taxon>
        <taxon>Pseudomonadati</taxon>
        <taxon>Pseudomonadota</taxon>
        <taxon>Alphaproteobacteria</taxon>
        <taxon>Rhodobacterales</taxon>
        <taxon>Rhodobacter group</taxon>
        <taxon>Rhodobacter</taxon>
    </lineage>
</organism>
<keyword evidence="1" id="KW-0808">Transferase</keyword>
<reference evidence="1 2" key="1">
    <citation type="submission" date="2015-06" db="EMBL/GenBank/DDBJ databases">
        <title>Draft genome sequence of an Alphaproteobacteria species associated to the Mediterranean sponge Oscarella lobularis.</title>
        <authorList>
            <person name="Jourda C."/>
            <person name="Santini S."/>
            <person name="Claverie J.-M."/>
        </authorList>
    </citation>
    <scope>NUCLEOTIDE SEQUENCE [LARGE SCALE GENOMIC DNA]</scope>
    <source>
        <strain evidence="1">IGS</strain>
    </source>
</reference>
<dbReference type="Proteomes" id="UP000037178">
    <property type="component" value="Unassembled WGS sequence"/>
</dbReference>
<dbReference type="OrthoDB" id="1522784at2"/>
<dbReference type="RefSeq" id="WP_049643349.1">
    <property type="nucleotide sequence ID" value="NZ_LFTY01000002.1"/>
</dbReference>
<dbReference type="PATRIC" id="fig|1675527.3.peg.2737"/>
<dbReference type="GO" id="GO:0016740">
    <property type="term" value="F:transferase activity"/>
    <property type="evidence" value="ECO:0007669"/>
    <property type="project" value="UniProtKB-KW"/>
</dbReference>
<dbReference type="InterPro" id="IPR021829">
    <property type="entry name" value="DUF3419"/>
</dbReference>
<gene>
    <name evidence="1" type="ORF">AIOL_002611</name>
</gene>
<dbReference type="PANTHER" id="PTHR47473">
    <property type="entry name" value="BTA1P"/>
    <property type="match status" value="1"/>
</dbReference>
<dbReference type="AlphaFoldDB" id="A0A0J9E4F5"/>
<name>A0A0J9E4F5_9RHOB</name>
<comment type="caution">
    <text evidence="1">The sequence shown here is derived from an EMBL/GenBank/DDBJ whole genome shotgun (WGS) entry which is preliminary data.</text>
</comment>
<dbReference type="STRING" id="1675527.AIOL_002611"/>
<sequence>MASVTEQLSAAVNQNAGMSREGMLERAFARLFHGLVYAQIWEDPVVDMEALQIQPEDNIVCIASGGCNVLSYLTANPASITAVDLSPAHVMLNKLKLATVQNVPDHATLFAMLGRGDQPSNVAHFDTYVAPHLDDQARTYWNARNLTGRRKRILARGLYRHGLLGRFIGIIHLVAKLARVDFAPLLASRSLAEQTAFFENQIVPLYQSRLVRFLARRRASLFGLGIPPAQYDKLAADAGGDIVAVLQERTRKLFCDFPIADNYFAWQAAYRGYQPVKTPSAPPYLAPENFAAVRANAARVTVLNRSLTDLLAQHPTRSKQCYVLLDAQDWMNDDQLNALWDEITRTAAPGARVIFRTGGKDDILPGRVDQRTLSRWVYQADASAKGLREDRSAIYGGFHLYHFKG</sequence>